<sequence length="131" mass="14332">MAGFPPRFTISNQGNVASIGPKGSDICSGITFSPPGIAPPAMWSAVPIERGFYNFQRYSTDERTTTMGGRILVCPSSHTRGYSFRLTRTDDGTFMIQPNNSEDVWTVSDDGSLRLGPFRRTPTTSFTLTQA</sequence>
<evidence type="ECO:0000313" key="2">
    <source>
        <dbReference type="Proteomes" id="UP000008493"/>
    </source>
</evidence>
<dbReference type="EMBL" id="JH971563">
    <property type="protein sequence ID" value="EKM74214.1"/>
    <property type="molecule type" value="Genomic_DNA"/>
</dbReference>
<evidence type="ECO:0000313" key="1">
    <source>
        <dbReference type="EMBL" id="EKM74214.1"/>
    </source>
</evidence>
<protein>
    <submittedName>
        <fullName evidence="1">Uncharacterized protein</fullName>
    </submittedName>
</protein>
<dbReference type="KEGG" id="abp:AGABI1DRAFT109970"/>
<dbReference type="InParanoid" id="K5VIQ7"/>
<gene>
    <name evidence="1" type="ORF">AGABI1DRAFT_109970</name>
</gene>
<organism evidence="1 2">
    <name type="scientific">Agaricus bisporus var. burnettii (strain JB137-S8 / ATCC MYA-4627 / FGSC 10392)</name>
    <name type="common">White button mushroom</name>
    <dbReference type="NCBI Taxonomy" id="597362"/>
    <lineage>
        <taxon>Eukaryota</taxon>
        <taxon>Fungi</taxon>
        <taxon>Dikarya</taxon>
        <taxon>Basidiomycota</taxon>
        <taxon>Agaricomycotina</taxon>
        <taxon>Agaricomycetes</taxon>
        <taxon>Agaricomycetidae</taxon>
        <taxon>Agaricales</taxon>
        <taxon>Agaricineae</taxon>
        <taxon>Agaricaceae</taxon>
        <taxon>Agaricus</taxon>
    </lineage>
</organism>
<dbReference type="Proteomes" id="UP000008493">
    <property type="component" value="Unassembled WGS sequence"/>
</dbReference>
<keyword evidence="2" id="KW-1185">Reference proteome</keyword>
<reference evidence="2" key="1">
    <citation type="journal article" date="2012" name="Proc. Natl. Acad. Sci. U.S.A.">
        <title>Genome sequence of the button mushroom Agaricus bisporus reveals mechanisms governing adaptation to a humic-rich ecological niche.</title>
        <authorList>
            <person name="Morin E."/>
            <person name="Kohler A."/>
            <person name="Baker A.R."/>
            <person name="Foulongne-Oriol M."/>
            <person name="Lombard V."/>
            <person name="Nagy L.G."/>
            <person name="Ohm R.A."/>
            <person name="Patyshakuliyeva A."/>
            <person name="Brun A."/>
            <person name="Aerts A.L."/>
            <person name="Bailey A.M."/>
            <person name="Billette C."/>
            <person name="Coutinho P.M."/>
            <person name="Deakin G."/>
            <person name="Doddapaneni H."/>
            <person name="Floudas D."/>
            <person name="Grimwood J."/>
            <person name="Hilden K."/>
            <person name="Kuees U."/>
            <person name="LaButti K.M."/>
            <person name="Lapidus A."/>
            <person name="Lindquist E.A."/>
            <person name="Lucas S.M."/>
            <person name="Murat C."/>
            <person name="Riley R.W."/>
            <person name="Salamov A.A."/>
            <person name="Schmutz J."/>
            <person name="Subramanian V."/>
            <person name="Woesten H.A.B."/>
            <person name="Xu J."/>
            <person name="Eastwood D.C."/>
            <person name="Foster G.D."/>
            <person name="Sonnenberg A.S."/>
            <person name="Cullen D."/>
            <person name="de Vries R.P."/>
            <person name="Lundell T."/>
            <person name="Hibbett D.S."/>
            <person name="Henrissat B."/>
            <person name="Burton K.S."/>
            <person name="Kerrigan R.W."/>
            <person name="Challen M.P."/>
            <person name="Grigoriev I.V."/>
            <person name="Martin F."/>
        </authorList>
    </citation>
    <scope>NUCLEOTIDE SEQUENCE [LARGE SCALE GENOMIC DNA]</scope>
    <source>
        <strain evidence="2">JB137-S8 / ATCC MYA-4627 / FGSC 10392</strain>
    </source>
</reference>
<name>K5VIQ7_AGABU</name>
<accession>K5VIQ7</accession>
<dbReference type="OMA" id="ERTTTMG"/>
<dbReference type="HOGENOM" id="CLU_1926963_0_0_1"/>
<dbReference type="AlphaFoldDB" id="K5VIQ7"/>
<proteinExistence type="predicted"/>
<dbReference type="RefSeq" id="XP_007335146.1">
    <property type="nucleotide sequence ID" value="XM_007335084.1"/>
</dbReference>
<dbReference type="GeneID" id="18822806"/>